<sequence>MEKVRAFGPSSWKPQEKVVSGERRKTLSWSSPLMCKPVVMVCHGEALEQIWKESSGRMTR</sequence>
<reference evidence="1" key="1">
    <citation type="submission" date="2014-09" db="EMBL/GenBank/DDBJ databases">
        <authorList>
            <person name="Magalhaes I.L.F."/>
            <person name="Oliveira U."/>
            <person name="Santos F.R."/>
            <person name="Vidigal T.H.D.A."/>
            <person name="Brescovit A.D."/>
            <person name="Santos A.J."/>
        </authorList>
    </citation>
    <scope>NUCLEOTIDE SEQUENCE</scope>
    <source>
        <tissue evidence="1">Shoot tissue taken approximately 20 cm above the soil surface</tissue>
    </source>
</reference>
<protein>
    <submittedName>
        <fullName evidence="1">Uncharacterized protein</fullName>
    </submittedName>
</protein>
<proteinExistence type="predicted"/>
<name>A0A0A9FP13_ARUDO</name>
<accession>A0A0A9FP13</accession>
<organism evidence="1">
    <name type="scientific">Arundo donax</name>
    <name type="common">Giant reed</name>
    <name type="synonym">Donax arundinaceus</name>
    <dbReference type="NCBI Taxonomy" id="35708"/>
    <lineage>
        <taxon>Eukaryota</taxon>
        <taxon>Viridiplantae</taxon>
        <taxon>Streptophyta</taxon>
        <taxon>Embryophyta</taxon>
        <taxon>Tracheophyta</taxon>
        <taxon>Spermatophyta</taxon>
        <taxon>Magnoliopsida</taxon>
        <taxon>Liliopsida</taxon>
        <taxon>Poales</taxon>
        <taxon>Poaceae</taxon>
        <taxon>PACMAD clade</taxon>
        <taxon>Arundinoideae</taxon>
        <taxon>Arundineae</taxon>
        <taxon>Arundo</taxon>
    </lineage>
</organism>
<evidence type="ECO:0000313" key="1">
    <source>
        <dbReference type="EMBL" id="JAE13024.1"/>
    </source>
</evidence>
<dbReference type="EMBL" id="GBRH01184872">
    <property type="protein sequence ID" value="JAE13024.1"/>
    <property type="molecule type" value="Transcribed_RNA"/>
</dbReference>
<reference evidence="1" key="2">
    <citation type="journal article" date="2015" name="Data Brief">
        <title>Shoot transcriptome of the giant reed, Arundo donax.</title>
        <authorList>
            <person name="Barrero R.A."/>
            <person name="Guerrero F.D."/>
            <person name="Moolhuijzen P."/>
            <person name="Goolsby J.A."/>
            <person name="Tidwell J."/>
            <person name="Bellgard S.E."/>
            <person name="Bellgard M.I."/>
        </authorList>
    </citation>
    <scope>NUCLEOTIDE SEQUENCE</scope>
    <source>
        <tissue evidence="1">Shoot tissue taken approximately 20 cm above the soil surface</tissue>
    </source>
</reference>
<dbReference type="AlphaFoldDB" id="A0A0A9FP13"/>